<feature type="chain" id="PRO_5039590443" evidence="5">
    <location>
        <begin position="23"/>
        <end position="378"/>
    </location>
</feature>
<dbReference type="PROSITE" id="PS51257">
    <property type="entry name" value="PROKAR_LIPOPROTEIN"/>
    <property type="match status" value="1"/>
</dbReference>
<dbReference type="AlphaFoldDB" id="A0A9D9N9K2"/>
<reference evidence="7" key="1">
    <citation type="submission" date="2020-10" db="EMBL/GenBank/DDBJ databases">
        <authorList>
            <person name="Gilroy R."/>
        </authorList>
    </citation>
    <scope>NUCLEOTIDE SEQUENCE</scope>
    <source>
        <strain evidence="7">10037</strain>
    </source>
</reference>
<evidence type="ECO:0000256" key="1">
    <source>
        <dbReference type="ARBA" id="ARBA00004196"/>
    </source>
</evidence>
<keyword evidence="5" id="KW-0732">Signal</keyword>
<evidence type="ECO:0000256" key="4">
    <source>
        <dbReference type="ARBA" id="ARBA00023284"/>
    </source>
</evidence>
<evidence type="ECO:0000313" key="7">
    <source>
        <dbReference type="EMBL" id="MBO8465466.1"/>
    </source>
</evidence>
<reference evidence="7" key="2">
    <citation type="journal article" date="2021" name="PeerJ">
        <title>Extensive microbial diversity within the chicken gut microbiome revealed by metagenomics and culture.</title>
        <authorList>
            <person name="Gilroy R."/>
            <person name="Ravi A."/>
            <person name="Getino M."/>
            <person name="Pursley I."/>
            <person name="Horton D.L."/>
            <person name="Alikhan N.F."/>
            <person name="Baker D."/>
            <person name="Gharbi K."/>
            <person name="Hall N."/>
            <person name="Watson M."/>
            <person name="Adriaenssens E.M."/>
            <person name="Foster-Nyarko E."/>
            <person name="Jarju S."/>
            <person name="Secka A."/>
            <person name="Antonio M."/>
            <person name="Oren A."/>
            <person name="Chaudhuri R.R."/>
            <person name="La Ragione R."/>
            <person name="Hildebrand F."/>
            <person name="Pallen M.J."/>
        </authorList>
    </citation>
    <scope>NUCLEOTIDE SEQUENCE</scope>
    <source>
        <strain evidence="7">10037</strain>
    </source>
</reference>
<protein>
    <submittedName>
        <fullName evidence="7">AhpC/TSA family protein</fullName>
    </submittedName>
</protein>
<sequence length="378" mass="42801">MKRNLILIMAAVAMLASCNNKGYVIEGTFVNTDDSVSVERKAYLFSEFSNVTDTADIIDGKFTFKGQIEQPVPYFIGIEGMQGGAEIFLENGKYTAEIEQSGPYMSYSLINGGNTQSIFYNTAKIHNDVMDKYGIDMDSFLTEMYSPDITEERMNEMQEIMNKAFAESDSLQNLIIEAYEAENPLSYYALTRLYYDMGTMSLEDIAEELQPYTENGTFASSPLVKKISEYLTANSHLMKGQPAPDFTVPDMEGNDVTFSSIYPKHKVTMIDFWASWCGPCRNFNPVLVEIYNEYHDKGFEIVGVSMDNDKESWLQAIKDDGLTWIQLSDLAYWNTKPRELYNVSYIPQNVLVDSEGKIIATKLDEAGLEEVLDEYLGE</sequence>
<dbReference type="GO" id="GO:0017004">
    <property type="term" value="P:cytochrome complex assembly"/>
    <property type="evidence" value="ECO:0007669"/>
    <property type="project" value="UniProtKB-KW"/>
</dbReference>
<dbReference type="Pfam" id="PF14289">
    <property type="entry name" value="DUF4369"/>
    <property type="match status" value="1"/>
</dbReference>
<dbReference type="InterPro" id="IPR017937">
    <property type="entry name" value="Thioredoxin_CS"/>
</dbReference>
<feature type="domain" description="Thioredoxin" evidence="6">
    <location>
        <begin position="237"/>
        <end position="378"/>
    </location>
</feature>
<name>A0A9D9N9K2_9BACT</name>
<dbReference type="InterPro" id="IPR013740">
    <property type="entry name" value="Redoxin"/>
</dbReference>
<keyword evidence="4" id="KW-0676">Redox-active center</keyword>
<dbReference type="CDD" id="cd02966">
    <property type="entry name" value="TlpA_like_family"/>
    <property type="match status" value="1"/>
</dbReference>
<evidence type="ECO:0000256" key="3">
    <source>
        <dbReference type="ARBA" id="ARBA00023157"/>
    </source>
</evidence>
<gene>
    <name evidence="7" type="ORF">IAB93_05660</name>
</gene>
<accession>A0A9D9N9K2</accession>
<dbReference type="Gene3D" id="3.40.30.10">
    <property type="entry name" value="Glutaredoxin"/>
    <property type="match status" value="1"/>
</dbReference>
<evidence type="ECO:0000313" key="8">
    <source>
        <dbReference type="Proteomes" id="UP000823597"/>
    </source>
</evidence>
<keyword evidence="2" id="KW-0201">Cytochrome c-type biogenesis</keyword>
<evidence type="ECO:0000256" key="5">
    <source>
        <dbReference type="SAM" id="SignalP"/>
    </source>
</evidence>
<dbReference type="InterPro" id="IPR036249">
    <property type="entry name" value="Thioredoxin-like_sf"/>
</dbReference>
<dbReference type="GO" id="GO:0030313">
    <property type="term" value="C:cell envelope"/>
    <property type="evidence" value="ECO:0007669"/>
    <property type="project" value="UniProtKB-SubCell"/>
</dbReference>
<organism evidence="7 8">
    <name type="scientific">Candidatus Merdivivens pullistercoris</name>
    <dbReference type="NCBI Taxonomy" id="2840873"/>
    <lineage>
        <taxon>Bacteria</taxon>
        <taxon>Pseudomonadati</taxon>
        <taxon>Bacteroidota</taxon>
        <taxon>Bacteroidia</taxon>
        <taxon>Bacteroidales</taxon>
        <taxon>Muribaculaceae</taxon>
        <taxon>Muribaculaceae incertae sedis</taxon>
        <taxon>Candidatus Merdivivens</taxon>
    </lineage>
</organism>
<feature type="signal peptide" evidence="5">
    <location>
        <begin position="1"/>
        <end position="22"/>
    </location>
</feature>
<dbReference type="Pfam" id="PF08534">
    <property type="entry name" value="Redoxin"/>
    <property type="match status" value="1"/>
</dbReference>
<comment type="caution">
    <text evidence="7">The sequence shown here is derived from an EMBL/GenBank/DDBJ whole genome shotgun (WGS) entry which is preliminary data.</text>
</comment>
<evidence type="ECO:0000256" key="2">
    <source>
        <dbReference type="ARBA" id="ARBA00022748"/>
    </source>
</evidence>
<dbReference type="EMBL" id="JADIME010000061">
    <property type="protein sequence ID" value="MBO8465466.1"/>
    <property type="molecule type" value="Genomic_DNA"/>
</dbReference>
<dbReference type="InterPro" id="IPR013766">
    <property type="entry name" value="Thioredoxin_domain"/>
</dbReference>
<proteinExistence type="predicted"/>
<evidence type="ECO:0000259" key="6">
    <source>
        <dbReference type="PROSITE" id="PS51352"/>
    </source>
</evidence>
<dbReference type="Proteomes" id="UP000823597">
    <property type="component" value="Unassembled WGS sequence"/>
</dbReference>
<dbReference type="PANTHER" id="PTHR42852">
    <property type="entry name" value="THIOL:DISULFIDE INTERCHANGE PROTEIN DSBE"/>
    <property type="match status" value="1"/>
</dbReference>
<dbReference type="SUPFAM" id="SSF52833">
    <property type="entry name" value="Thioredoxin-like"/>
    <property type="match status" value="1"/>
</dbReference>
<dbReference type="InterPro" id="IPR050553">
    <property type="entry name" value="Thioredoxin_ResA/DsbE_sf"/>
</dbReference>
<dbReference type="PROSITE" id="PS51352">
    <property type="entry name" value="THIOREDOXIN_2"/>
    <property type="match status" value="1"/>
</dbReference>
<dbReference type="PROSITE" id="PS00194">
    <property type="entry name" value="THIOREDOXIN_1"/>
    <property type="match status" value="1"/>
</dbReference>
<dbReference type="InterPro" id="IPR025380">
    <property type="entry name" value="DUF4369"/>
</dbReference>
<dbReference type="PANTHER" id="PTHR42852:SF6">
    <property type="entry name" value="THIOL:DISULFIDE INTERCHANGE PROTEIN DSBE"/>
    <property type="match status" value="1"/>
</dbReference>
<comment type="subcellular location">
    <subcellularLocation>
        <location evidence="1">Cell envelope</location>
    </subcellularLocation>
</comment>
<keyword evidence="3" id="KW-1015">Disulfide bond</keyword>